<dbReference type="GeneID" id="78274438"/>
<feature type="chain" id="PRO_5038676928" description="DUF5105 domain-containing protein" evidence="1">
    <location>
        <begin position="21"/>
        <end position="218"/>
    </location>
</feature>
<accession>A0A1U7NQP1</accession>
<keyword evidence="1" id="KW-0732">Signal</keyword>
<dbReference type="OrthoDB" id="1730083at2"/>
<dbReference type="Proteomes" id="UP000186705">
    <property type="component" value="Unassembled WGS sequence"/>
</dbReference>
<proteinExistence type="predicted"/>
<protein>
    <recommendedName>
        <fullName evidence="4">DUF5105 domain-containing protein</fullName>
    </recommendedName>
</protein>
<dbReference type="RefSeq" id="WP_076340351.1">
    <property type="nucleotide sequence ID" value="NZ_CAOOJT010000006.1"/>
</dbReference>
<dbReference type="PROSITE" id="PS51257">
    <property type="entry name" value="PROKAR_LIPOPROTEIN"/>
    <property type="match status" value="1"/>
</dbReference>
<evidence type="ECO:0000313" key="3">
    <source>
        <dbReference type="Proteomes" id="UP000186705"/>
    </source>
</evidence>
<evidence type="ECO:0000256" key="1">
    <source>
        <dbReference type="SAM" id="SignalP"/>
    </source>
</evidence>
<dbReference type="EMBL" id="MPKA01000021">
    <property type="protein sequence ID" value="OLU47949.1"/>
    <property type="molecule type" value="Genomic_DNA"/>
</dbReference>
<sequence length="218" mass="24861">MGKRLLSCLLFFAMIITLSACSNQEEEQKAVQEVVQSYLTDCKNGDYKEADALLSEDADVSMNLTAFYEQLDDQLVNMDLGEDFDKEARKFVSAFMNKTFDQYKIDSTQIDNKEATALITLKGKDSEAFDVNSLQTELMNSVQTYMEENAESLEAYATEHTQEELEAKLYKDLSALVFGNMTKSLEDLPDTETNLKFTLKQEDGQWKINNIENTNEKH</sequence>
<dbReference type="AlphaFoldDB" id="A0A1U7NQP1"/>
<organism evidence="2 3">
    <name type="scientific">Dubosiella newyorkensis</name>
    <dbReference type="NCBI Taxonomy" id="1862672"/>
    <lineage>
        <taxon>Bacteria</taxon>
        <taxon>Bacillati</taxon>
        <taxon>Bacillota</taxon>
        <taxon>Erysipelotrichia</taxon>
        <taxon>Erysipelotrichales</taxon>
        <taxon>Erysipelotrichaceae</taxon>
        <taxon>Dubosiella</taxon>
    </lineage>
</organism>
<evidence type="ECO:0008006" key="4">
    <source>
        <dbReference type="Google" id="ProtNLM"/>
    </source>
</evidence>
<evidence type="ECO:0000313" key="2">
    <source>
        <dbReference type="EMBL" id="OLU47949.1"/>
    </source>
</evidence>
<reference evidence="2 3" key="1">
    <citation type="submission" date="2016-11" db="EMBL/GenBank/DDBJ databases">
        <title>Description of two novel members of the family Erysipelotrichaceae: Ileibacterium lipovorans gen. nov., sp. nov. and Dubosiella newyorkensis, gen. nov., sp. nov.</title>
        <authorList>
            <person name="Cox L.M."/>
            <person name="Sohn J."/>
            <person name="Tyrrell K.L."/>
            <person name="Citron D.M."/>
            <person name="Lawson P.A."/>
            <person name="Patel N.B."/>
            <person name="Iizumi T."/>
            <person name="Perez-Perez G.I."/>
            <person name="Goldstein E.J."/>
            <person name="Blaser M.J."/>
        </authorList>
    </citation>
    <scope>NUCLEOTIDE SEQUENCE [LARGE SCALE GENOMIC DNA]</scope>
    <source>
        <strain evidence="2 3">NYU-BL-A4</strain>
    </source>
</reference>
<dbReference type="STRING" id="1862672.BO225_00515"/>
<keyword evidence="3" id="KW-1185">Reference proteome</keyword>
<name>A0A1U7NQP1_9FIRM</name>
<feature type="signal peptide" evidence="1">
    <location>
        <begin position="1"/>
        <end position="20"/>
    </location>
</feature>
<gene>
    <name evidence="2" type="ORF">BO225_00515</name>
</gene>
<comment type="caution">
    <text evidence="2">The sequence shown here is derived from an EMBL/GenBank/DDBJ whole genome shotgun (WGS) entry which is preliminary data.</text>
</comment>